<dbReference type="EMBL" id="NMTR01000021">
    <property type="protein sequence ID" value="PDX60615.1"/>
    <property type="molecule type" value="Genomic_DNA"/>
</dbReference>
<evidence type="ECO:0000313" key="1">
    <source>
        <dbReference type="EMBL" id="PDX60615.1"/>
    </source>
</evidence>
<name>A0ACC9CXU4_9FIRM</name>
<keyword evidence="2" id="KW-1185">Reference proteome</keyword>
<sequence length="819" mass="92532">MNMSDDTIFINRELSWLDFNRRVLALGKDKNVPLAERVKFLAIYGSNLDEFFMVRVGSLQERANLEQEKGKKEKRENKTNMTAAEQLAAIMPKTAQLQEDCDKYYAKALEALAENGYRKVDLDHLTKEDEHVWKKYFQTELFPILSPQIVDNRHPFPFLRNKEIYLGVLLKEKHPAGQSLGIIPISSQMERIHFIKKDGETLFALTEELVLHFAASIFGKETILEKCLFRVTRNADIDVKEGMMDHDIDYREIMTELLKRRRKLAAVRLQITPAPAPEVERLLCNRLLLTHKRVFEQKSPLDLSFFYKLTGRIEAEGRPELFYPAARPMLPPSDYDLAAEVQKHDVLLSYPYQSIRPFIAMLKKAAHDPDVISIKMTLYRMARESQIVQALTEAAENGKEVVALVELRARFDEQNNIDWSKQLESAGCTVIYGFEDYKVHSKLTLITKKGKDGYSYITQIGTGNYNEKTSELYTDHSFITADQGIGEEASNVFQNLAVQQLTETSDKMLVAPLRFKSVLLEEMDHVISAARMGRPAAMILKNNSISDRDIILKLQEASCAGVRIDMIVRGICCVRAGVPGKTENLHIRSLVGRYLEHGRIYSFFDGVHTRIYIASGDFLTRNTECRVEVGVRVEDPVLVQKLTDILQLQLRDNVNAREMRPDGSYQKVKPAEGEELVNGQMGMYDLLKDDWTQPEPWKPTTLAPEPAAPAPGPAAAPVGTEAAPAAEEQLKPEKAAAPAENIAAPQNEPGKAPVPAEEPAPESPDHFDQLEQMVNNKPRPAQPAPKAEAPAPRPVKPVAETHAPKNPLKRILDFFKFRK</sequence>
<accession>A0ACC9CXU4</accession>
<organism evidence="1 2">
    <name type="scientific">Faecalibacterium langellae</name>
    <dbReference type="NCBI Taxonomy" id="3435293"/>
    <lineage>
        <taxon>Bacteria</taxon>
        <taxon>Bacillati</taxon>
        <taxon>Bacillota</taxon>
        <taxon>Clostridia</taxon>
        <taxon>Eubacteriales</taxon>
        <taxon>Oscillospiraceae</taxon>
        <taxon>Faecalibacterium</taxon>
    </lineage>
</organism>
<comment type="caution">
    <text evidence="1">The sequence shown here is derived from an EMBL/GenBank/DDBJ whole genome shotgun (WGS) entry which is preliminary data.</text>
</comment>
<dbReference type="Proteomes" id="UP000220959">
    <property type="component" value="Unassembled WGS sequence"/>
</dbReference>
<keyword evidence="1" id="KW-0808">Transferase</keyword>
<gene>
    <name evidence="1" type="primary">ppk1</name>
    <name evidence="1" type="ORF">CGS49_11585</name>
</gene>
<evidence type="ECO:0000313" key="2">
    <source>
        <dbReference type="Proteomes" id="UP000220959"/>
    </source>
</evidence>
<reference evidence="1 2" key="1">
    <citation type="journal article" date="2017" name="Front. Microbiol.">
        <title>New Insights into the Diversity of the Genus Faecalibacterium.</title>
        <authorList>
            <person name="Benevides L."/>
            <person name="Burman S."/>
            <person name="Martin R."/>
            <person name="Robert V."/>
            <person name="Thomas M."/>
            <person name="Miquel S."/>
            <person name="Chain F."/>
            <person name="Sokol H."/>
            <person name="Bermudez-Humaran L.G."/>
            <person name="Morrison M."/>
            <person name="Langella P."/>
            <person name="Azevedo V.A."/>
            <person name="Chatel J.M."/>
            <person name="Soares S."/>
        </authorList>
    </citation>
    <scope>NUCLEOTIDE SEQUENCE [LARGE SCALE GENOMIC DNA]</scope>
    <source>
        <strain evidence="2">CNCM I-4541</strain>
    </source>
</reference>
<proteinExistence type="predicted"/>
<protein>
    <submittedName>
        <fullName evidence="1">Polyphosphate kinase 1</fullName>
    </submittedName>
</protein>
<keyword evidence="1" id="KW-0418">Kinase</keyword>